<evidence type="ECO:0000313" key="3">
    <source>
        <dbReference type="Proteomes" id="UP001206925"/>
    </source>
</evidence>
<organism evidence="2 3">
    <name type="scientific">Ambrosia artemisiifolia</name>
    <name type="common">Common ragweed</name>
    <dbReference type="NCBI Taxonomy" id="4212"/>
    <lineage>
        <taxon>Eukaryota</taxon>
        <taxon>Viridiplantae</taxon>
        <taxon>Streptophyta</taxon>
        <taxon>Embryophyta</taxon>
        <taxon>Tracheophyta</taxon>
        <taxon>Spermatophyta</taxon>
        <taxon>Magnoliopsida</taxon>
        <taxon>eudicotyledons</taxon>
        <taxon>Gunneridae</taxon>
        <taxon>Pentapetalae</taxon>
        <taxon>asterids</taxon>
        <taxon>campanulids</taxon>
        <taxon>Asterales</taxon>
        <taxon>Asteraceae</taxon>
        <taxon>Asteroideae</taxon>
        <taxon>Heliantheae alliance</taxon>
        <taxon>Heliantheae</taxon>
        <taxon>Ambrosia</taxon>
    </lineage>
</organism>
<dbReference type="Pfam" id="PF25019">
    <property type="entry name" value="LRR_R13L1-DRL21"/>
    <property type="match status" value="1"/>
</dbReference>
<dbReference type="AlphaFoldDB" id="A0AAD5BZX6"/>
<dbReference type="SUPFAM" id="SSF52058">
    <property type="entry name" value="L domain-like"/>
    <property type="match status" value="1"/>
</dbReference>
<dbReference type="EMBL" id="JAMZMK010010398">
    <property type="protein sequence ID" value="KAI7731738.1"/>
    <property type="molecule type" value="Genomic_DNA"/>
</dbReference>
<evidence type="ECO:0000313" key="2">
    <source>
        <dbReference type="EMBL" id="KAI7731738.1"/>
    </source>
</evidence>
<dbReference type="InterPro" id="IPR032675">
    <property type="entry name" value="LRR_dom_sf"/>
</dbReference>
<comment type="caution">
    <text evidence="2">The sequence shown here is derived from an EMBL/GenBank/DDBJ whole genome shotgun (WGS) entry which is preliminary data.</text>
</comment>
<name>A0AAD5BZX6_AMBAR</name>
<proteinExistence type="predicted"/>
<keyword evidence="3" id="KW-1185">Reference proteome</keyword>
<dbReference type="PANTHER" id="PTHR47186:SF42">
    <property type="entry name" value="DISEASE RESISTANCE RPP13-LIKE PROTEIN 1"/>
    <property type="match status" value="1"/>
</dbReference>
<dbReference type="Gene3D" id="3.80.10.10">
    <property type="entry name" value="Ribonuclease Inhibitor"/>
    <property type="match status" value="1"/>
</dbReference>
<dbReference type="PANTHER" id="PTHR47186">
    <property type="entry name" value="LEUCINE-RICH REPEAT-CONTAINING PROTEIN 57"/>
    <property type="match status" value="1"/>
</dbReference>
<reference evidence="2" key="1">
    <citation type="submission" date="2022-06" db="EMBL/GenBank/DDBJ databases">
        <title>Uncovering the hologenomic basis of an extraordinary plant invasion.</title>
        <authorList>
            <person name="Bieker V.C."/>
            <person name="Martin M.D."/>
            <person name="Gilbert T."/>
            <person name="Hodgins K."/>
            <person name="Battlay P."/>
            <person name="Petersen B."/>
            <person name="Wilson J."/>
        </authorList>
    </citation>
    <scope>NUCLEOTIDE SEQUENCE</scope>
    <source>
        <strain evidence="2">AA19_3_7</strain>
        <tissue evidence="2">Leaf</tissue>
    </source>
</reference>
<protein>
    <recommendedName>
        <fullName evidence="1">R13L1/DRL21-like LRR repeat region domain-containing protein</fullName>
    </recommendedName>
</protein>
<dbReference type="Proteomes" id="UP001206925">
    <property type="component" value="Unassembled WGS sequence"/>
</dbReference>
<sequence>MHDLMHDMARHVMGDDCSVIEPGKDVVIPYGVLHLSSSCPGSIFSPQDLEKLASLRSVFMYGNMNEDSISHISNHMYLKVLYLPEVLPDLIHYLQNLQVLLLYSCQKLRELPESICELKKLNYLNLSHSSIEALPGSIIYLQNLQVLLLDSCPLPKLPEGLRNMKNLQRLEIGYSLRHLPLGIKELTSLRTLSMFPLSNNSGAKIGELENLNLLEGELQIVPLENVESLSEAKTANLKCKRNLQSLMLRWSGIRPWDPKGSMRIAHDEEVLEGLEPNTSLKKLEIFFYMGKSISPSWMDGLRNLIEITFYHCKNCEHIPPLGRLPNLRVIHFSIMDSLKCLCDDKENMLDDTSNMFLCLQKLDIYNCPNLVSLPSNLPKLEALRLVECDRLLSLPDQIQSFRDLNKLVIINCELLSKRCEKEIGVDWPKISHIPNIITDSPG</sequence>
<gene>
    <name evidence="2" type="ORF">M8C21_021629</name>
</gene>
<feature type="domain" description="R13L1/DRL21-like LRR repeat region" evidence="1">
    <location>
        <begin position="205"/>
        <end position="333"/>
    </location>
</feature>
<accession>A0AAD5BZX6</accession>
<dbReference type="InterPro" id="IPR056789">
    <property type="entry name" value="LRR_R13L1-DRL21"/>
</dbReference>
<evidence type="ECO:0000259" key="1">
    <source>
        <dbReference type="Pfam" id="PF25019"/>
    </source>
</evidence>